<keyword evidence="5" id="KW-0238">DNA-binding</keyword>
<gene>
    <name evidence="4" type="ORF">BGI27_17285</name>
    <name evidence="5" type="ORF">CGU29_17090</name>
</gene>
<name>A0A272EMJ8_9RHOO</name>
<evidence type="ECO:0000313" key="5">
    <source>
        <dbReference type="EMBL" id="PAS91325.1"/>
    </source>
</evidence>
<dbReference type="PANTHER" id="PTHR43285:SF4">
    <property type="entry name" value="TRANSFERASE"/>
    <property type="match status" value="1"/>
</dbReference>
<dbReference type="SUPFAM" id="SSF52418">
    <property type="entry name" value="Nucleoside phosphorylase/phosphoribosyltransferase catalytic domain"/>
    <property type="match status" value="1"/>
</dbReference>
<dbReference type="InterPro" id="IPR036320">
    <property type="entry name" value="Glycosyl_Trfase_fam3_N_dom_sf"/>
</dbReference>
<dbReference type="InterPro" id="IPR005940">
    <property type="entry name" value="Anthranilate_Pribosyl_Tfrase"/>
</dbReference>
<dbReference type="AlphaFoldDB" id="A0A272EMJ8"/>
<dbReference type="Gene3D" id="1.20.970.10">
    <property type="entry name" value="Transferase, Pyrimidine Nucleoside Phosphorylase, Chain C"/>
    <property type="match status" value="1"/>
</dbReference>
<protein>
    <submittedName>
        <fullName evidence="5">DNA-binding protein YbiB</fullName>
    </submittedName>
</protein>
<evidence type="ECO:0000259" key="3">
    <source>
        <dbReference type="Pfam" id="PF02885"/>
    </source>
</evidence>
<dbReference type="InterPro" id="IPR017459">
    <property type="entry name" value="Glycosyl_Trfase_fam3_N_dom"/>
</dbReference>
<reference evidence="4 7" key="1">
    <citation type="submission" date="2016-08" db="EMBL/GenBank/DDBJ databases">
        <title>Candidatus Dactylopiibacterium carminicum genome sequence.</title>
        <authorList>
            <person name="Ramirez-Puebla S.T."/>
            <person name="Ormeno-Orrillo E."/>
            <person name="Vera-Ponce De Leon A."/>
            <person name="Luis L."/>
            <person name="Sanchez-Flores A."/>
            <person name="Monica R."/>
            <person name="Martinez-Romero E."/>
        </authorList>
    </citation>
    <scope>NUCLEOTIDE SEQUENCE [LARGE SCALE GENOMIC DNA]</scope>
    <source>
        <strain evidence="4">END1</strain>
    </source>
</reference>
<dbReference type="GO" id="GO:0005829">
    <property type="term" value="C:cytosol"/>
    <property type="evidence" value="ECO:0007669"/>
    <property type="project" value="TreeGrafter"/>
</dbReference>
<sequence>MDYAAIIKEIGRGTRGARPMTRDQAHGLFAAILDGKVPDLELGAILLSLRIKGESLEELLGFKAALDERTRQLVVPEGPRCVVLPTYNGARKQANLMPLVALLLARKGIPVLVQGRHDFDSRVSPFKLLAALGIDIERSLPDASASLEKHNIACLRLDLIARGLDWLLGLRQTLGVRSCGHTMAKLLDPCRSRSVRVVAVTHPPYIEAMQAFLQLDGGTAMLMRGTEGEAYVAPRRRPRLLGFHAGQEEELLPALDFEDGDELNTGSCELEQNATLIQAMLAGERPVPQSIQDQVEVLTALARRP</sequence>
<dbReference type="OrthoDB" id="9768896at2"/>
<proteinExistence type="predicted"/>
<evidence type="ECO:0000256" key="1">
    <source>
        <dbReference type="ARBA" id="ARBA00022676"/>
    </source>
</evidence>
<feature type="domain" description="Glycosyl transferase family 3 N-terminal" evidence="3">
    <location>
        <begin position="6"/>
        <end position="68"/>
    </location>
</feature>
<evidence type="ECO:0000313" key="4">
    <source>
        <dbReference type="EMBL" id="KAF7597718.1"/>
    </source>
</evidence>
<dbReference type="GO" id="GO:0004048">
    <property type="term" value="F:anthranilate phosphoribosyltransferase activity"/>
    <property type="evidence" value="ECO:0007669"/>
    <property type="project" value="InterPro"/>
</dbReference>
<evidence type="ECO:0000256" key="2">
    <source>
        <dbReference type="ARBA" id="ARBA00022679"/>
    </source>
</evidence>
<keyword evidence="2" id="KW-0808">Transferase</keyword>
<dbReference type="Proteomes" id="UP000216107">
    <property type="component" value="Unassembled WGS sequence"/>
</dbReference>
<dbReference type="GO" id="GO:0003677">
    <property type="term" value="F:DNA binding"/>
    <property type="evidence" value="ECO:0007669"/>
    <property type="project" value="UniProtKB-KW"/>
</dbReference>
<keyword evidence="7" id="KW-1185">Reference proteome</keyword>
<dbReference type="SUPFAM" id="SSF47648">
    <property type="entry name" value="Nucleoside phosphorylase/phosphoribosyltransferase N-terminal domain"/>
    <property type="match status" value="1"/>
</dbReference>
<accession>A0A272EMJ8</accession>
<dbReference type="Proteomes" id="UP000623509">
    <property type="component" value="Unassembled WGS sequence"/>
</dbReference>
<dbReference type="NCBIfam" id="NF006005">
    <property type="entry name" value="PRK08136.1"/>
    <property type="match status" value="1"/>
</dbReference>
<comment type="caution">
    <text evidence="5">The sequence shown here is derived from an EMBL/GenBank/DDBJ whole genome shotgun (WGS) entry which is preliminary data.</text>
</comment>
<dbReference type="Gene3D" id="3.40.1030.10">
    <property type="entry name" value="Nucleoside phosphorylase/phosphoribosyltransferase catalytic domain"/>
    <property type="match status" value="1"/>
</dbReference>
<dbReference type="EMBL" id="MDUX01000103">
    <property type="protein sequence ID" value="KAF7597718.1"/>
    <property type="molecule type" value="Genomic_DNA"/>
</dbReference>
<dbReference type="InterPro" id="IPR035902">
    <property type="entry name" value="Nuc_phospho_transferase"/>
</dbReference>
<organism evidence="5 6">
    <name type="scientific">Candidatus Dactylopiibacterium carminicum</name>
    <dbReference type="NCBI Taxonomy" id="857335"/>
    <lineage>
        <taxon>Bacteria</taxon>
        <taxon>Pseudomonadati</taxon>
        <taxon>Pseudomonadota</taxon>
        <taxon>Betaproteobacteria</taxon>
        <taxon>Rhodocyclales</taxon>
        <taxon>Rhodocyclaceae</taxon>
        <taxon>Candidatus Dactylopiibacterium</taxon>
    </lineage>
</organism>
<dbReference type="Pfam" id="PF02885">
    <property type="entry name" value="Glycos_trans_3N"/>
    <property type="match status" value="1"/>
</dbReference>
<dbReference type="RefSeq" id="WP_095526038.1">
    <property type="nucleotide sequence ID" value="NZ_MDUX01000103.1"/>
</dbReference>
<evidence type="ECO:0000313" key="7">
    <source>
        <dbReference type="Proteomes" id="UP000623509"/>
    </source>
</evidence>
<dbReference type="EMBL" id="NMRN01000102">
    <property type="protein sequence ID" value="PAS91325.1"/>
    <property type="molecule type" value="Genomic_DNA"/>
</dbReference>
<keyword evidence="1" id="KW-0328">Glycosyltransferase</keyword>
<dbReference type="GO" id="GO:0000162">
    <property type="term" value="P:L-tryptophan biosynthetic process"/>
    <property type="evidence" value="ECO:0007669"/>
    <property type="project" value="InterPro"/>
</dbReference>
<evidence type="ECO:0000313" key="6">
    <source>
        <dbReference type="Proteomes" id="UP000216107"/>
    </source>
</evidence>
<reference evidence="5 6" key="2">
    <citation type="submission" date="2017-07" db="EMBL/GenBank/DDBJ databases">
        <title>Candidatus Dactylopiibacterium carminicum, a nitrogen-fixing symbiont of the cochineal insect Dactylopius coccus and Dactylopius opuntiae (Hemiptera: Coccoidea: Dactylopiidae).</title>
        <authorList>
            <person name="Vera A."/>
        </authorList>
    </citation>
    <scope>NUCLEOTIDE SEQUENCE [LARGE SCALE GENOMIC DNA]</scope>
    <source>
        <strain evidence="5 6">NFDCM</strain>
    </source>
</reference>
<dbReference type="PANTHER" id="PTHR43285">
    <property type="entry name" value="ANTHRANILATE PHOSPHORIBOSYLTRANSFERASE"/>
    <property type="match status" value="1"/>
</dbReference>